<evidence type="ECO:0000313" key="3">
    <source>
        <dbReference type="Proteomes" id="UP000000226"/>
    </source>
</evidence>
<evidence type="ECO:0000256" key="1">
    <source>
        <dbReference type="SAM" id="SignalP"/>
    </source>
</evidence>
<dbReference type="AlphaFoldDB" id="V7CR74"/>
<feature type="signal peptide" evidence="1">
    <location>
        <begin position="1"/>
        <end position="19"/>
    </location>
</feature>
<protein>
    <recommendedName>
        <fullName evidence="4">Thionin-like protein</fullName>
    </recommendedName>
</protein>
<keyword evidence="3" id="KW-1185">Reference proteome</keyword>
<evidence type="ECO:0000313" key="2">
    <source>
        <dbReference type="EMBL" id="ESW32682.1"/>
    </source>
</evidence>
<keyword evidence="1" id="KW-0732">Signal</keyword>
<dbReference type="Gramene" id="ESW32682">
    <property type="protein sequence ID" value="ESW32682"/>
    <property type="gene ID" value="PHAVU_001G008700g"/>
</dbReference>
<sequence>MKSMRVLMMMMIMLGFIRGDYSVSFAQVESNNISCRAKCVFECAPLISSPTLYQLCMRDCMKYCEDESTFAVVAVPDCNSSCGLINTDNGDVIASVVKFCLQECEKKK</sequence>
<accession>V7CR74</accession>
<organism evidence="2 3">
    <name type="scientific">Phaseolus vulgaris</name>
    <name type="common">Kidney bean</name>
    <name type="synonym">French bean</name>
    <dbReference type="NCBI Taxonomy" id="3885"/>
    <lineage>
        <taxon>Eukaryota</taxon>
        <taxon>Viridiplantae</taxon>
        <taxon>Streptophyta</taxon>
        <taxon>Embryophyta</taxon>
        <taxon>Tracheophyta</taxon>
        <taxon>Spermatophyta</taxon>
        <taxon>Magnoliopsida</taxon>
        <taxon>eudicotyledons</taxon>
        <taxon>Gunneridae</taxon>
        <taxon>Pentapetalae</taxon>
        <taxon>rosids</taxon>
        <taxon>fabids</taxon>
        <taxon>Fabales</taxon>
        <taxon>Fabaceae</taxon>
        <taxon>Papilionoideae</taxon>
        <taxon>50 kb inversion clade</taxon>
        <taxon>NPAAA clade</taxon>
        <taxon>indigoferoid/millettioid clade</taxon>
        <taxon>Phaseoleae</taxon>
        <taxon>Phaseolus</taxon>
    </lineage>
</organism>
<feature type="chain" id="PRO_5004756002" description="Thionin-like protein" evidence="1">
    <location>
        <begin position="20"/>
        <end position="108"/>
    </location>
</feature>
<reference evidence="3" key="1">
    <citation type="journal article" date="2014" name="Nat. Genet.">
        <title>A reference genome for common bean and genome-wide analysis of dual domestications.</title>
        <authorList>
            <person name="Schmutz J."/>
            <person name="McClean P.E."/>
            <person name="Mamidi S."/>
            <person name="Wu G.A."/>
            <person name="Cannon S.B."/>
            <person name="Grimwood J."/>
            <person name="Jenkins J."/>
            <person name="Shu S."/>
            <person name="Song Q."/>
            <person name="Chavarro C."/>
            <person name="Torres-Torres M."/>
            <person name="Geffroy V."/>
            <person name="Moghaddam S.M."/>
            <person name="Gao D."/>
            <person name="Abernathy B."/>
            <person name="Barry K."/>
            <person name="Blair M."/>
            <person name="Brick M.A."/>
            <person name="Chovatia M."/>
            <person name="Gepts P."/>
            <person name="Goodstein D.M."/>
            <person name="Gonzales M."/>
            <person name="Hellsten U."/>
            <person name="Hyten D.L."/>
            <person name="Jia G."/>
            <person name="Kelly J.D."/>
            <person name="Kudrna D."/>
            <person name="Lee R."/>
            <person name="Richard M.M."/>
            <person name="Miklas P.N."/>
            <person name="Osorno J.M."/>
            <person name="Rodrigues J."/>
            <person name="Thareau V."/>
            <person name="Urrea C.A."/>
            <person name="Wang M."/>
            <person name="Yu Y."/>
            <person name="Zhang M."/>
            <person name="Wing R.A."/>
            <person name="Cregan P.B."/>
            <person name="Rokhsar D.S."/>
            <person name="Jackson S.A."/>
        </authorList>
    </citation>
    <scope>NUCLEOTIDE SEQUENCE [LARGE SCALE GENOMIC DNA]</scope>
    <source>
        <strain evidence="3">cv. G19833</strain>
    </source>
</reference>
<dbReference type="OMA" id="YCEDEST"/>
<evidence type="ECO:0008006" key="4">
    <source>
        <dbReference type="Google" id="ProtNLM"/>
    </source>
</evidence>
<proteinExistence type="predicted"/>
<dbReference type="Proteomes" id="UP000000226">
    <property type="component" value="Chromosome 1"/>
</dbReference>
<name>V7CR74_PHAVU</name>
<dbReference type="EMBL" id="CM002288">
    <property type="protein sequence ID" value="ESW32682.1"/>
    <property type="molecule type" value="Genomic_DNA"/>
</dbReference>
<gene>
    <name evidence="2" type="ORF">PHAVU_001G008700g</name>
</gene>